<dbReference type="EMBL" id="GGEC01066135">
    <property type="protein sequence ID" value="MBX46619.1"/>
    <property type="molecule type" value="Transcribed_RNA"/>
</dbReference>
<evidence type="ECO:0000313" key="1">
    <source>
        <dbReference type="EMBL" id="MBX46619.1"/>
    </source>
</evidence>
<organism evidence="1">
    <name type="scientific">Rhizophora mucronata</name>
    <name type="common">Asiatic mangrove</name>
    <dbReference type="NCBI Taxonomy" id="61149"/>
    <lineage>
        <taxon>Eukaryota</taxon>
        <taxon>Viridiplantae</taxon>
        <taxon>Streptophyta</taxon>
        <taxon>Embryophyta</taxon>
        <taxon>Tracheophyta</taxon>
        <taxon>Spermatophyta</taxon>
        <taxon>Magnoliopsida</taxon>
        <taxon>eudicotyledons</taxon>
        <taxon>Gunneridae</taxon>
        <taxon>Pentapetalae</taxon>
        <taxon>rosids</taxon>
        <taxon>fabids</taxon>
        <taxon>Malpighiales</taxon>
        <taxon>Rhizophoraceae</taxon>
        <taxon>Rhizophora</taxon>
    </lineage>
</organism>
<name>A0A2P2NW24_RHIMU</name>
<reference evidence="1" key="1">
    <citation type="submission" date="2018-02" db="EMBL/GenBank/DDBJ databases">
        <title>Rhizophora mucronata_Transcriptome.</title>
        <authorList>
            <person name="Meera S.P."/>
            <person name="Sreeshan A."/>
            <person name="Augustine A."/>
        </authorList>
    </citation>
    <scope>NUCLEOTIDE SEQUENCE</scope>
    <source>
        <tissue evidence="1">Leaf</tissue>
    </source>
</reference>
<proteinExistence type="predicted"/>
<sequence length="25" mass="2868">MLSLRIDLLLVLFIYLGSKLSCMPK</sequence>
<dbReference type="AlphaFoldDB" id="A0A2P2NW24"/>
<protein>
    <submittedName>
        <fullName evidence="1">Uncharacterized protein</fullName>
    </submittedName>
</protein>
<accession>A0A2P2NW24</accession>